<reference evidence="1" key="1">
    <citation type="journal article" date="2015" name="Genome Biol. Evol.">
        <title>Organellar Genomes of White Spruce (Picea glauca): Assembly and Annotation.</title>
        <authorList>
            <person name="Jackman S.D."/>
            <person name="Warren R.L."/>
            <person name="Gibb E.A."/>
            <person name="Vandervalk B.P."/>
            <person name="Mohamadi H."/>
            <person name="Chu J."/>
            <person name="Raymond A."/>
            <person name="Pleasance S."/>
            <person name="Coope R."/>
            <person name="Wildung M.R."/>
            <person name="Ritland C.E."/>
            <person name="Bousquet J."/>
            <person name="Jones S.J."/>
            <person name="Bohlmann J."/>
            <person name="Birol I."/>
        </authorList>
    </citation>
    <scope>NUCLEOTIDE SEQUENCE [LARGE SCALE GENOMIC DNA]</scope>
    <source>
        <tissue evidence="1">Flushing bud</tissue>
    </source>
</reference>
<protein>
    <submittedName>
        <fullName evidence="1">Uncharacterized protein</fullName>
    </submittedName>
</protein>
<name>A0A101LTX7_PICGL</name>
<keyword evidence="1" id="KW-0496">Mitochondrion</keyword>
<dbReference type="EMBL" id="LKAM01000022">
    <property type="protein sequence ID" value="KUM45264.1"/>
    <property type="molecule type" value="Genomic_DNA"/>
</dbReference>
<comment type="caution">
    <text evidence="1">The sequence shown here is derived from an EMBL/GenBank/DDBJ whole genome shotgun (WGS) entry which is preliminary data.</text>
</comment>
<dbReference type="AlphaFoldDB" id="A0A101LTX7"/>
<proteinExistence type="predicted"/>
<evidence type="ECO:0000313" key="1">
    <source>
        <dbReference type="EMBL" id="KUM45264.1"/>
    </source>
</evidence>
<organism evidence="1">
    <name type="scientific">Picea glauca</name>
    <name type="common">White spruce</name>
    <name type="synonym">Pinus glauca</name>
    <dbReference type="NCBI Taxonomy" id="3330"/>
    <lineage>
        <taxon>Eukaryota</taxon>
        <taxon>Viridiplantae</taxon>
        <taxon>Streptophyta</taxon>
        <taxon>Embryophyta</taxon>
        <taxon>Tracheophyta</taxon>
        <taxon>Spermatophyta</taxon>
        <taxon>Pinopsida</taxon>
        <taxon>Pinidae</taxon>
        <taxon>Conifers I</taxon>
        <taxon>Pinales</taxon>
        <taxon>Pinaceae</taxon>
        <taxon>Picea</taxon>
    </lineage>
</organism>
<accession>A0A101LTX7</accession>
<geneLocation type="mitochondrion" evidence="1"/>
<sequence>MTHSPGTGKDWLRASAVGMGRMNINRYMS</sequence>
<gene>
    <name evidence="1" type="ORF">ABT39_MTgene3504</name>
</gene>